<accession>A0A6S7GY28</accession>
<dbReference type="Proteomes" id="UP001152795">
    <property type="component" value="Unassembled WGS sequence"/>
</dbReference>
<dbReference type="OrthoDB" id="10055322at2759"/>
<keyword evidence="15" id="KW-1185">Reference proteome</keyword>
<comment type="similarity">
    <text evidence="2 9">Belongs to the Mediator complex subunit 15 family.</text>
</comment>
<keyword evidence="4 9" id="KW-0805">Transcription regulation</keyword>
<dbReference type="Gene3D" id="1.10.246.20">
    <property type="entry name" value="Coactivator CBP, KIX domain"/>
    <property type="match status" value="1"/>
</dbReference>
<comment type="subunit">
    <text evidence="9">Component of the Mediator complex.</text>
</comment>
<dbReference type="InterPro" id="IPR048385">
    <property type="entry name" value="Med15_central"/>
</dbReference>
<comment type="function">
    <text evidence="9">Component of the Mediator complex, a coactivator involved in the regulated transcription of nearly all RNA polymerase II-dependent genes. Mediator functions as a bridge to convey information from gene-specific regulatory proteins to the basal RNA polymerase II transcription machinery. Mediator is recruited to promoters by direct interactions with regulatory proteins and serves as a scaffold for the assembly of a functional preinitiation complex with RNA polymerase II and the general transcription factors.</text>
</comment>
<feature type="compositionally biased region" description="Low complexity" evidence="10">
    <location>
        <begin position="182"/>
        <end position="207"/>
    </location>
</feature>
<evidence type="ECO:0000256" key="9">
    <source>
        <dbReference type="RuleBase" id="RU364148"/>
    </source>
</evidence>
<comment type="caution">
    <text evidence="14">The sequence shown here is derived from an EMBL/GenBank/DDBJ whole genome shotgun (WGS) entry which is preliminary data.</text>
</comment>
<feature type="compositionally biased region" description="Polar residues" evidence="10">
    <location>
        <begin position="217"/>
        <end position="235"/>
    </location>
</feature>
<evidence type="ECO:0000256" key="7">
    <source>
        <dbReference type="ARBA" id="ARBA00023242"/>
    </source>
</evidence>
<evidence type="ECO:0000313" key="14">
    <source>
        <dbReference type="EMBL" id="CAB3995122.1"/>
    </source>
</evidence>
<evidence type="ECO:0000256" key="2">
    <source>
        <dbReference type="ARBA" id="ARBA00009807"/>
    </source>
</evidence>
<dbReference type="InterPro" id="IPR019087">
    <property type="entry name" value="Med15_N"/>
</dbReference>
<proteinExistence type="inferred from homology"/>
<dbReference type="PANTHER" id="PTHR31804">
    <property type="entry name" value="MEDIATOR OF RNA POLYMERASE II TRANSCRIPTION SUBUNIT 15"/>
    <property type="match status" value="1"/>
</dbReference>
<evidence type="ECO:0000256" key="1">
    <source>
        <dbReference type="ARBA" id="ARBA00004123"/>
    </source>
</evidence>
<dbReference type="GO" id="GO:0005634">
    <property type="term" value="C:nucleus"/>
    <property type="evidence" value="ECO:0007669"/>
    <property type="project" value="UniProtKB-SubCell"/>
</dbReference>
<dbReference type="InterPro" id="IPR036529">
    <property type="entry name" value="KIX_dom_sf"/>
</dbReference>
<dbReference type="InterPro" id="IPR048386">
    <property type="entry name" value="Med15_C"/>
</dbReference>
<dbReference type="GO" id="GO:0003712">
    <property type="term" value="F:transcription coregulator activity"/>
    <property type="evidence" value="ECO:0007669"/>
    <property type="project" value="InterPro"/>
</dbReference>
<evidence type="ECO:0000259" key="12">
    <source>
        <dbReference type="Pfam" id="PF21538"/>
    </source>
</evidence>
<keyword evidence="7 9" id="KW-0539">Nucleus</keyword>
<dbReference type="GO" id="GO:0006355">
    <property type="term" value="P:regulation of DNA-templated transcription"/>
    <property type="evidence" value="ECO:0007669"/>
    <property type="project" value="InterPro"/>
</dbReference>
<dbReference type="AlphaFoldDB" id="A0A6S7GY28"/>
<protein>
    <recommendedName>
        <fullName evidence="3 9">Mediator of RNA polymerase II transcription subunit 15</fullName>
    </recommendedName>
    <alternativeName>
        <fullName evidence="8 9">Mediator complex subunit 15</fullName>
    </alternativeName>
</protein>
<evidence type="ECO:0000256" key="5">
    <source>
        <dbReference type="ARBA" id="ARBA00023159"/>
    </source>
</evidence>
<dbReference type="EMBL" id="CACRXK020002601">
    <property type="protein sequence ID" value="CAB3995122.1"/>
    <property type="molecule type" value="Genomic_DNA"/>
</dbReference>
<evidence type="ECO:0000256" key="4">
    <source>
        <dbReference type="ARBA" id="ARBA00023015"/>
    </source>
</evidence>
<feature type="domain" description="ARC105/Med15 mediator subunit central" evidence="12">
    <location>
        <begin position="244"/>
        <end position="367"/>
    </location>
</feature>
<comment type="subcellular location">
    <subcellularLocation>
        <location evidence="1 9">Nucleus</location>
    </subcellularLocation>
</comment>
<evidence type="ECO:0000256" key="6">
    <source>
        <dbReference type="ARBA" id="ARBA00023163"/>
    </source>
</evidence>
<reference evidence="14" key="1">
    <citation type="submission" date="2020-04" db="EMBL/GenBank/DDBJ databases">
        <authorList>
            <person name="Alioto T."/>
            <person name="Alioto T."/>
            <person name="Gomez Garrido J."/>
        </authorList>
    </citation>
    <scope>NUCLEOTIDE SEQUENCE</scope>
    <source>
        <strain evidence="14">A484AB</strain>
    </source>
</reference>
<evidence type="ECO:0000256" key="8">
    <source>
        <dbReference type="ARBA" id="ARBA00032016"/>
    </source>
</evidence>
<evidence type="ECO:0000259" key="11">
    <source>
        <dbReference type="Pfam" id="PF09606"/>
    </source>
</evidence>
<gene>
    <name evidence="9" type="primary">MED15</name>
    <name evidence="14" type="ORF">PACLA_8A080861</name>
</gene>
<dbReference type="Pfam" id="PF21538">
    <property type="entry name" value="Med15_M"/>
    <property type="match status" value="1"/>
</dbReference>
<organism evidence="14 15">
    <name type="scientific">Paramuricea clavata</name>
    <name type="common">Red gorgonian</name>
    <name type="synonym">Violescent sea-whip</name>
    <dbReference type="NCBI Taxonomy" id="317549"/>
    <lineage>
        <taxon>Eukaryota</taxon>
        <taxon>Metazoa</taxon>
        <taxon>Cnidaria</taxon>
        <taxon>Anthozoa</taxon>
        <taxon>Octocorallia</taxon>
        <taxon>Malacalcyonacea</taxon>
        <taxon>Plexauridae</taxon>
        <taxon>Paramuricea</taxon>
    </lineage>
</organism>
<keyword evidence="6 9" id="KW-0804">Transcription</keyword>
<feature type="region of interest" description="Disordered" evidence="10">
    <location>
        <begin position="124"/>
        <end position="242"/>
    </location>
</feature>
<feature type="compositionally biased region" description="Polar residues" evidence="10">
    <location>
        <begin position="124"/>
        <end position="134"/>
    </location>
</feature>
<dbReference type="Pfam" id="PF09606">
    <property type="entry name" value="Med15_N"/>
    <property type="match status" value="1"/>
</dbReference>
<dbReference type="PANTHER" id="PTHR31804:SF3">
    <property type="entry name" value="MEDIATOR OF RNA POLYMERASE II TRANSCRIPTION SUBUNIT 15"/>
    <property type="match status" value="1"/>
</dbReference>
<evidence type="ECO:0000256" key="10">
    <source>
        <dbReference type="SAM" id="MobiDB-lite"/>
    </source>
</evidence>
<feature type="domain" description="Mediator of RNA polymerase II transcription subunit 15 N-terminal" evidence="11">
    <location>
        <begin position="5"/>
        <end position="78"/>
    </location>
</feature>
<evidence type="ECO:0000259" key="13">
    <source>
        <dbReference type="Pfam" id="PF21539"/>
    </source>
</evidence>
<name>A0A6S7GY28_PARCT</name>
<evidence type="ECO:0000313" key="15">
    <source>
        <dbReference type="Proteomes" id="UP001152795"/>
    </source>
</evidence>
<keyword evidence="5 9" id="KW-0010">Activator</keyword>
<evidence type="ECO:0000256" key="3">
    <source>
        <dbReference type="ARBA" id="ARBA00019613"/>
    </source>
</evidence>
<dbReference type="Pfam" id="PF21539">
    <property type="entry name" value="Med15_C"/>
    <property type="match status" value="1"/>
</dbReference>
<feature type="compositionally biased region" description="Pro residues" evidence="10">
    <location>
        <begin position="172"/>
        <end position="181"/>
    </location>
</feature>
<sequence length="515" mass="56556">MSSNNGDWQSFAFRQKVILNIEDALKKSANKIGSQNEKSAAEIEDQIFGRSASRDNYMSMVARIILHCQQGGQNQPQPAPTMNQGPMTPMMPNTNMQQSGQMMVSDPNALRADSHLLPKMLAQQSPMSAMSTPSPKIPLYQSPSPAPVQQVKQTKTSGVRSVQVSSNSAYPSPSPIIPSPSPAGHSPAPASSPAQISAQSPSSLLASRISGIPSVESPGSFNPPSNLNLGSQESPGKTDLSDKEEQLYVEKLKQLSVYTEPLRKMIAKMQNEEDVANKDSKNLTKLKRLLSILGNPKERVPYQALLKVEDVLRRKLPFEGESGSNRKPAKNEPVPIGYSFLEALQVQAKTSSPQSNNRLFQMLAPTLGTIHGPAICPPQVPRPRRENHEPESPLPHAVKCEIAQLTSKFTVDYANEGDDGCEQTALVCSINDKTLPAVPYLVVRLPADYPNSSPHFDTKDYETSDFLKRIKTRLKNKLVSLPRMYTFTTLLLNWESAVRYVDARCGKVTNEKVQT</sequence>
<feature type="domain" description="ARC105/Med15 mediator subunit C-terminal" evidence="13">
    <location>
        <begin position="394"/>
        <end position="499"/>
    </location>
</feature>
<feature type="compositionally biased region" description="Polar residues" evidence="10">
    <location>
        <begin position="150"/>
        <end position="164"/>
    </location>
</feature>